<keyword evidence="3" id="KW-1185">Reference proteome</keyword>
<proteinExistence type="predicted"/>
<feature type="transmembrane region" description="Helical" evidence="1">
    <location>
        <begin position="79"/>
        <end position="101"/>
    </location>
</feature>
<dbReference type="KEGG" id="lsf:I8J32_005805"/>
<keyword evidence="1" id="KW-0812">Transmembrane</keyword>
<keyword evidence="1" id="KW-1133">Transmembrane helix</keyword>
<feature type="transmembrane region" description="Helical" evidence="1">
    <location>
        <begin position="153"/>
        <end position="174"/>
    </location>
</feature>
<name>A0A975ATU5_9GAMM</name>
<feature type="transmembrane region" description="Helical" evidence="1">
    <location>
        <begin position="107"/>
        <end position="124"/>
    </location>
</feature>
<protein>
    <submittedName>
        <fullName evidence="2">Uncharacterized protein</fullName>
    </submittedName>
</protein>
<organism evidence="2 3">
    <name type="scientific">Agrilutibacter solisilvae</name>
    <dbReference type="NCBI Taxonomy" id="2763317"/>
    <lineage>
        <taxon>Bacteria</taxon>
        <taxon>Pseudomonadati</taxon>
        <taxon>Pseudomonadota</taxon>
        <taxon>Gammaproteobacteria</taxon>
        <taxon>Lysobacterales</taxon>
        <taxon>Lysobacteraceae</taxon>
        <taxon>Agrilutibacter</taxon>
    </lineage>
</organism>
<dbReference type="Proteomes" id="UP000639274">
    <property type="component" value="Chromosome"/>
</dbReference>
<feature type="transmembrane region" description="Helical" evidence="1">
    <location>
        <begin position="20"/>
        <end position="40"/>
    </location>
</feature>
<evidence type="ECO:0000313" key="3">
    <source>
        <dbReference type="Proteomes" id="UP000639274"/>
    </source>
</evidence>
<dbReference type="InterPro" id="IPR053824">
    <property type="entry name" value="DUF7010"/>
</dbReference>
<feature type="transmembrane region" description="Helical" evidence="1">
    <location>
        <begin position="46"/>
        <end position="67"/>
    </location>
</feature>
<evidence type="ECO:0000256" key="1">
    <source>
        <dbReference type="SAM" id="Phobius"/>
    </source>
</evidence>
<dbReference type="Pfam" id="PF22765">
    <property type="entry name" value="DUF7010"/>
    <property type="match status" value="1"/>
</dbReference>
<feature type="transmembrane region" description="Helical" evidence="1">
    <location>
        <begin position="131"/>
        <end position="147"/>
    </location>
</feature>
<dbReference type="RefSeq" id="WP_200616250.1">
    <property type="nucleotide sequence ID" value="NZ_CP071518.1"/>
</dbReference>
<dbReference type="AlphaFoldDB" id="A0A975ATU5"/>
<sequence length="194" mass="20236">MGTDLEAAQADMRFGYYSGAPGIFASSAAWLAAAIVALQVSAKQAVWVLFAGGVVIHPVGVLLAKALGRPGRHEPGNPLAALAFATTLWLILSLPLAYGASILRLEWFFPAMLLVIGGRYLTFGSLFGMRVYWVLGLTLATAGYFLGSTGALPAVSAFVGAAIEAAFAVSVLALGRHEVRANNSFKPKPLRGSA</sequence>
<gene>
    <name evidence="2" type="ORF">I8J32_005805</name>
</gene>
<dbReference type="EMBL" id="CP071518">
    <property type="protein sequence ID" value="QSX79375.1"/>
    <property type="molecule type" value="Genomic_DNA"/>
</dbReference>
<evidence type="ECO:0000313" key="2">
    <source>
        <dbReference type="EMBL" id="QSX79375.1"/>
    </source>
</evidence>
<reference evidence="2 3" key="1">
    <citation type="submission" date="2021-03" db="EMBL/GenBank/DDBJ databases">
        <title>Lysobacter sp. nov. isolated from soil of gangwondo yeongwol, south Korea.</title>
        <authorList>
            <person name="Kim K.R."/>
            <person name="Kim K.H."/>
            <person name="Jeon C.O."/>
        </authorList>
    </citation>
    <scope>NUCLEOTIDE SEQUENCE [LARGE SCALE GENOMIC DNA]</scope>
    <source>
        <strain evidence="2 3">R19</strain>
    </source>
</reference>
<keyword evidence="1" id="KW-0472">Membrane</keyword>
<accession>A0A975ATU5</accession>